<accession>A0A6F9XUX2</accession>
<organism evidence="1">
    <name type="scientific">Ligilactobacillus agilis</name>
    <dbReference type="NCBI Taxonomy" id="1601"/>
    <lineage>
        <taxon>Bacteria</taxon>
        <taxon>Bacillati</taxon>
        <taxon>Bacillota</taxon>
        <taxon>Bacilli</taxon>
        <taxon>Lactobacillales</taxon>
        <taxon>Lactobacillaceae</taxon>
        <taxon>Ligilactobacillus</taxon>
    </lineage>
</organism>
<reference evidence="1" key="1">
    <citation type="submission" date="2019-10" db="EMBL/GenBank/DDBJ databases">
        <title>Lactobacillus agilis SY111 Whole Genome Sequencing Project.</title>
        <authorList>
            <person name="Suzuki S."/>
            <person name="Endo A."/>
            <person name="Maeno S."/>
            <person name="Shiwa Y."/>
            <person name="Matsutani M."/>
            <person name="Kajikawa A."/>
        </authorList>
    </citation>
    <scope>NUCLEOTIDE SEQUENCE</scope>
    <source>
        <strain evidence="1">SY111</strain>
    </source>
</reference>
<dbReference type="AlphaFoldDB" id="A0A6F9XUX2"/>
<dbReference type="Proteomes" id="UP000494178">
    <property type="component" value="Unassembled WGS sequence"/>
</dbReference>
<comment type="caution">
    <text evidence="1">The sequence shown here is derived from an EMBL/GenBank/DDBJ whole genome shotgun (WGS) entry which is preliminary data.</text>
</comment>
<evidence type="ECO:0000313" key="1">
    <source>
        <dbReference type="EMBL" id="GET09059.1"/>
    </source>
</evidence>
<protein>
    <submittedName>
        <fullName evidence="1">Uncharacterized protein</fullName>
    </submittedName>
</protein>
<dbReference type="RefSeq" id="WP_172586345.1">
    <property type="nucleotide sequence ID" value="NZ_BLAN01000109.1"/>
</dbReference>
<sequence length="76" mass="9091">MKTYVLLDNLEHVLKQIEDKRDEDLIKHPENKVIWEWATYNFETKIALEKAKMAENEKKIFELAEEIKEVLKNSTS</sequence>
<proteinExistence type="predicted"/>
<dbReference type="EMBL" id="BLAN01000109">
    <property type="protein sequence ID" value="GET09059.1"/>
    <property type="molecule type" value="Genomic_DNA"/>
</dbReference>
<name>A0A6F9XUX2_9LACO</name>
<gene>
    <name evidence="1" type="ORF">SY111_16830</name>
</gene>